<dbReference type="EMBL" id="CP013355">
    <property type="protein sequence ID" value="AMC10855.1"/>
    <property type="molecule type" value="Genomic_DNA"/>
</dbReference>
<evidence type="ECO:0000256" key="1">
    <source>
        <dbReference type="ARBA" id="ARBA00006739"/>
    </source>
</evidence>
<dbReference type="PATRIC" id="fig|1622118.3.peg.1283"/>
<evidence type="ECO:0000256" key="3">
    <source>
        <dbReference type="ARBA" id="ARBA00022679"/>
    </source>
</evidence>
<dbReference type="Pfam" id="PF00535">
    <property type="entry name" value="Glycos_transf_2"/>
    <property type="match status" value="1"/>
</dbReference>
<dbReference type="PANTHER" id="PTHR43685:SF5">
    <property type="entry name" value="GLYCOSYLTRANSFERASE EPSE-RELATED"/>
    <property type="match status" value="1"/>
</dbReference>
<dbReference type="InterPro" id="IPR029044">
    <property type="entry name" value="Nucleotide-diphossugar_trans"/>
</dbReference>
<dbReference type="STRING" id="1622118.Lupro_06185"/>
<keyword evidence="3" id="KW-0808">Transferase</keyword>
<dbReference type="PANTHER" id="PTHR43685">
    <property type="entry name" value="GLYCOSYLTRANSFERASE"/>
    <property type="match status" value="1"/>
</dbReference>
<keyword evidence="2" id="KW-0328">Glycosyltransferase</keyword>
<sequence>MTPVTIGLPFYNAEKYLADAIRSVFAQTHQYWELILIDDGSTDGSLEIAKSVQDTRVRVYSDGENKKLATRLNEIVQLAKFDIIARMDADDLMSPTRIEKQLKILEQYPEIDLVTTGLFSVTNDLKLIGVRWHYNTTISFDEVLNKKGCGVVHAAIIGRKSWFTRNPYDTTLKIAQDYELWLRASSKNDFNIYLLQEPLYYYREENNATSEKLLIAYKNERQMYRKYGKRDKNKLVFKSHLKSFIIKILKRINQLELLLKRRNSLINNEDYYDKVRFEIECIKSTKIE</sequence>
<feature type="domain" description="Glycosyltransferase 2-like" evidence="4">
    <location>
        <begin position="6"/>
        <end position="155"/>
    </location>
</feature>
<keyword evidence="6" id="KW-1185">Reference proteome</keyword>
<dbReference type="KEGG" id="lut:Lupro_06185"/>
<name>A0A109RNE6_9FLAO</name>
<evidence type="ECO:0000313" key="5">
    <source>
        <dbReference type="EMBL" id="AMC10855.1"/>
    </source>
</evidence>
<reference evidence="6" key="1">
    <citation type="submission" date="2015-12" db="EMBL/GenBank/DDBJ databases">
        <title>Complete genome sequence of Lutibacter profundus strain LP1.</title>
        <authorList>
            <person name="Wissuwa J."/>
            <person name="Le Moine Bauer S."/>
            <person name="Stokke R."/>
            <person name="Dahle H."/>
            <person name="Steen I.H."/>
        </authorList>
    </citation>
    <scope>NUCLEOTIDE SEQUENCE [LARGE SCALE GENOMIC DNA]</scope>
    <source>
        <strain evidence="6">LP1</strain>
    </source>
</reference>
<dbReference type="AlphaFoldDB" id="A0A109RNE6"/>
<reference evidence="5 6" key="2">
    <citation type="journal article" date="2016" name="Int. J. Syst. Evol. Microbiol.">
        <title>Lutibacter profundi sp. nov., isolated from a deep-sea hydrothermal system on the Arctic Mid-Ocean Ridge and emended description of the genus Lutibacter.</title>
        <authorList>
            <person name="Le Moine Bauer S."/>
            <person name="Roalkvam I."/>
            <person name="Steen I.H."/>
            <person name="Dahle H."/>
        </authorList>
    </citation>
    <scope>NUCLEOTIDE SEQUENCE [LARGE SCALE GENOMIC DNA]</scope>
    <source>
        <strain evidence="5 6">LP1</strain>
    </source>
</reference>
<protein>
    <recommendedName>
        <fullName evidence="4">Glycosyltransferase 2-like domain-containing protein</fullName>
    </recommendedName>
</protein>
<dbReference type="Gene3D" id="3.90.550.10">
    <property type="entry name" value="Spore Coat Polysaccharide Biosynthesis Protein SpsA, Chain A"/>
    <property type="match status" value="1"/>
</dbReference>
<dbReference type="Proteomes" id="UP000059672">
    <property type="component" value="Chromosome"/>
</dbReference>
<dbReference type="SUPFAM" id="SSF53448">
    <property type="entry name" value="Nucleotide-diphospho-sugar transferases"/>
    <property type="match status" value="1"/>
</dbReference>
<organism evidence="5 6">
    <name type="scientific">Lutibacter profundi</name>
    <dbReference type="NCBI Taxonomy" id="1622118"/>
    <lineage>
        <taxon>Bacteria</taxon>
        <taxon>Pseudomonadati</taxon>
        <taxon>Bacteroidota</taxon>
        <taxon>Flavobacteriia</taxon>
        <taxon>Flavobacteriales</taxon>
        <taxon>Flavobacteriaceae</taxon>
        <taxon>Lutibacter</taxon>
    </lineage>
</organism>
<evidence type="ECO:0000256" key="2">
    <source>
        <dbReference type="ARBA" id="ARBA00022676"/>
    </source>
</evidence>
<evidence type="ECO:0000259" key="4">
    <source>
        <dbReference type="Pfam" id="PF00535"/>
    </source>
</evidence>
<dbReference type="OrthoDB" id="9815829at2"/>
<accession>A0A109RNE6</accession>
<dbReference type="InterPro" id="IPR050834">
    <property type="entry name" value="Glycosyltransf_2"/>
</dbReference>
<proteinExistence type="inferred from homology"/>
<dbReference type="InterPro" id="IPR001173">
    <property type="entry name" value="Glyco_trans_2-like"/>
</dbReference>
<dbReference type="RefSeq" id="WP_068207422.1">
    <property type="nucleotide sequence ID" value="NZ_CP013355.1"/>
</dbReference>
<evidence type="ECO:0000313" key="6">
    <source>
        <dbReference type="Proteomes" id="UP000059672"/>
    </source>
</evidence>
<comment type="similarity">
    <text evidence="1">Belongs to the glycosyltransferase 2 family.</text>
</comment>
<gene>
    <name evidence="5" type="ORF">Lupro_06185</name>
</gene>
<dbReference type="GO" id="GO:0016757">
    <property type="term" value="F:glycosyltransferase activity"/>
    <property type="evidence" value="ECO:0007669"/>
    <property type="project" value="UniProtKB-KW"/>
</dbReference>